<dbReference type="SUPFAM" id="SSF55073">
    <property type="entry name" value="Nucleotide cyclase"/>
    <property type="match status" value="1"/>
</dbReference>
<evidence type="ECO:0000259" key="2">
    <source>
        <dbReference type="PROSITE" id="PS50112"/>
    </source>
</evidence>
<dbReference type="Gene3D" id="3.30.450.20">
    <property type="entry name" value="PAS domain"/>
    <property type="match status" value="1"/>
</dbReference>
<keyword evidence="1" id="KW-0472">Membrane</keyword>
<dbReference type="SMART" id="SM00091">
    <property type="entry name" value="PAS"/>
    <property type="match status" value="1"/>
</dbReference>
<dbReference type="EMBL" id="POUK01000005">
    <property type="protein sequence ID" value="PNF75844.1"/>
    <property type="molecule type" value="Genomic_DNA"/>
</dbReference>
<feature type="domain" description="EAL" evidence="4">
    <location>
        <begin position="378"/>
        <end position="632"/>
    </location>
</feature>
<keyword evidence="1" id="KW-0812">Transmembrane</keyword>
<feature type="transmembrane region" description="Helical" evidence="1">
    <location>
        <begin position="12"/>
        <end position="30"/>
    </location>
</feature>
<dbReference type="CDD" id="cd01949">
    <property type="entry name" value="GGDEF"/>
    <property type="match status" value="1"/>
</dbReference>
<protein>
    <submittedName>
        <fullName evidence="6">GGDEF domain-containing protein</fullName>
    </submittedName>
</protein>
<dbReference type="SUPFAM" id="SSF141868">
    <property type="entry name" value="EAL domain-like"/>
    <property type="match status" value="1"/>
</dbReference>
<dbReference type="PANTHER" id="PTHR44757:SF2">
    <property type="entry name" value="BIOFILM ARCHITECTURE MAINTENANCE PROTEIN MBAA"/>
    <property type="match status" value="1"/>
</dbReference>
<dbReference type="PANTHER" id="PTHR44757">
    <property type="entry name" value="DIGUANYLATE CYCLASE DGCP"/>
    <property type="match status" value="1"/>
</dbReference>
<dbReference type="InterPro" id="IPR035965">
    <property type="entry name" value="PAS-like_dom_sf"/>
</dbReference>
<organism evidence="6 7">
    <name type="scientific">Stutzerimonas degradans</name>
    <dbReference type="NCBI Taxonomy" id="2968968"/>
    <lineage>
        <taxon>Bacteria</taxon>
        <taxon>Pseudomonadati</taxon>
        <taxon>Pseudomonadota</taxon>
        <taxon>Gammaproteobacteria</taxon>
        <taxon>Pseudomonadales</taxon>
        <taxon>Pseudomonadaceae</taxon>
        <taxon>Stutzerimonas</taxon>
    </lineage>
</organism>
<dbReference type="RefSeq" id="WP_102829104.1">
    <property type="nucleotide sequence ID" value="NZ_CP065721.1"/>
</dbReference>
<comment type="caution">
    <text evidence="6">The sequence shown here is derived from an EMBL/GenBank/DDBJ whole genome shotgun (WGS) entry which is preliminary data.</text>
</comment>
<dbReference type="CDD" id="cd01948">
    <property type="entry name" value="EAL"/>
    <property type="match status" value="1"/>
</dbReference>
<evidence type="ECO:0000313" key="6">
    <source>
        <dbReference type="EMBL" id="PNF75844.1"/>
    </source>
</evidence>
<proteinExistence type="predicted"/>
<feature type="domain" description="PAC" evidence="3">
    <location>
        <begin position="151"/>
        <end position="203"/>
    </location>
</feature>
<dbReference type="NCBIfam" id="NF045675">
    <property type="entry name" value="PhdiestaseDibA"/>
    <property type="match status" value="1"/>
</dbReference>
<dbReference type="PROSITE" id="PS50112">
    <property type="entry name" value="PAS"/>
    <property type="match status" value="1"/>
</dbReference>
<feature type="domain" description="PAS" evidence="2">
    <location>
        <begin position="78"/>
        <end position="124"/>
    </location>
</feature>
<feature type="domain" description="GGDEF" evidence="5">
    <location>
        <begin position="235"/>
        <end position="369"/>
    </location>
</feature>
<name>A0A8E2QCZ9_9GAMM</name>
<dbReference type="SMART" id="SM00052">
    <property type="entry name" value="EAL"/>
    <property type="match status" value="1"/>
</dbReference>
<evidence type="ECO:0000259" key="3">
    <source>
        <dbReference type="PROSITE" id="PS50113"/>
    </source>
</evidence>
<dbReference type="InterPro" id="IPR000160">
    <property type="entry name" value="GGDEF_dom"/>
</dbReference>
<accession>A0A8E2QCZ9</accession>
<sequence length="646" mass="72189">MNTPLLRLCLGYFLLAMTWVLISDPLLLALTDGRQAGWHSLKGGLFVLVTSTLLYLLGRQHIRRAAAQQQTQRQQETSLRQAAAVFDSTQEGVLVTDPEQRIVHVNPAFSRITGYAIDEVLGQTPKLFASGQHDRHFYRDMWRSLRSTGAWSGEIWNRRKSGEVYPQWQNLRAIHDEHGQLSHYVAVFSDLTALKRSREELEQLAHYDPLVQLPNRLLFSERAKQDIERARAHKRGGAMLLIDLDHFKDINESLGPSLGDALLQAVARRLGELVREGMTLARLGGDEFALLCENCGADQAASLALRILGALNQPFRLGEVELFSSASIGIVLYPSPTNVQNVEQLMRNADSALFKAKHDGRGSYAFYSEELTRQARQRVELITALRQALEQHQLQVHYQAIYDLTDGTIVGFEALVRWTHPQQGPISPAVFIPLAEDSGLIGAIDHWVMTQACGQMRDWLNAGRALHFMAVNVSSRMFSYGELDAQVAGILGETGLAAQYLELEITESAMMQDPDAASEQLRRLRELGVRLAIDDFGTGYSSLLRLKRMNVHKLKLDQGFVRGLPQSLEDAAITRSVISLAHNLGLQVVAEGIEQAYQAAFLLEHGCDYGQGYGFARPRAAQEIDWQITRMEYGQSQVVAGRHMSV</sequence>
<dbReference type="InterPro" id="IPR001633">
    <property type="entry name" value="EAL_dom"/>
</dbReference>
<dbReference type="Pfam" id="PF13426">
    <property type="entry name" value="PAS_9"/>
    <property type="match status" value="1"/>
</dbReference>
<evidence type="ECO:0000259" key="4">
    <source>
        <dbReference type="PROSITE" id="PS50883"/>
    </source>
</evidence>
<evidence type="ECO:0000256" key="1">
    <source>
        <dbReference type="SAM" id="Phobius"/>
    </source>
</evidence>
<dbReference type="Pfam" id="PF00563">
    <property type="entry name" value="EAL"/>
    <property type="match status" value="1"/>
</dbReference>
<dbReference type="Gene3D" id="3.30.70.270">
    <property type="match status" value="1"/>
</dbReference>
<dbReference type="InterPro" id="IPR000700">
    <property type="entry name" value="PAS-assoc_C"/>
</dbReference>
<dbReference type="Pfam" id="PF00990">
    <property type="entry name" value="GGDEF"/>
    <property type="match status" value="1"/>
</dbReference>
<reference evidence="6 7" key="1">
    <citation type="submission" date="2018-01" db="EMBL/GenBank/DDBJ databases">
        <title>Denitrification phenotypes of diverse strains of Pseudomonas stutzeri.</title>
        <authorList>
            <person name="Milligan D.A."/>
            <person name="Bergaust L."/>
            <person name="Bakken L.R."/>
            <person name="Frostegard A."/>
        </authorList>
    </citation>
    <scope>NUCLEOTIDE SEQUENCE [LARGE SCALE GENOMIC DNA]</scope>
    <source>
        <strain evidence="6 7">DSM 50238</strain>
    </source>
</reference>
<dbReference type="InterPro" id="IPR043128">
    <property type="entry name" value="Rev_trsase/Diguanyl_cyclase"/>
</dbReference>
<dbReference type="AlphaFoldDB" id="A0A8E2QCZ9"/>
<keyword evidence="7" id="KW-1185">Reference proteome</keyword>
<evidence type="ECO:0000313" key="7">
    <source>
        <dbReference type="Proteomes" id="UP000235881"/>
    </source>
</evidence>
<dbReference type="InterPro" id="IPR029787">
    <property type="entry name" value="Nucleotide_cyclase"/>
</dbReference>
<gene>
    <name evidence="6" type="ORF">CXK95_14715</name>
</gene>
<dbReference type="PROSITE" id="PS50883">
    <property type="entry name" value="EAL"/>
    <property type="match status" value="1"/>
</dbReference>
<dbReference type="SMART" id="SM00267">
    <property type="entry name" value="GGDEF"/>
    <property type="match status" value="1"/>
</dbReference>
<dbReference type="InterPro" id="IPR035919">
    <property type="entry name" value="EAL_sf"/>
</dbReference>
<dbReference type="NCBIfam" id="TIGR00254">
    <property type="entry name" value="GGDEF"/>
    <property type="match status" value="1"/>
</dbReference>
<dbReference type="InterPro" id="IPR000014">
    <property type="entry name" value="PAS"/>
</dbReference>
<evidence type="ECO:0000259" key="5">
    <source>
        <dbReference type="PROSITE" id="PS50887"/>
    </source>
</evidence>
<dbReference type="PROSITE" id="PS50887">
    <property type="entry name" value="GGDEF"/>
    <property type="match status" value="1"/>
</dbReference>
<dbReference type="NCBIfam" id="TIGR00229">
    <property type="entry name" value="sensory_box"/>
    <property type="match status" value="1"/>
</dbReference>
<dbReference type="Gene3D" id="3.20.20.450">
    <property type="entry name" value="EAL domain"/>
    <property type="match status" value="1"/>
</dbReference>
<dbReference type="PROSITE" id="PS50113">
    <property type="entry name" value="PAC"/>
    <property type="match status" value="1"/>
</dbReference>
<dbReference type="SUPFAM" id="SSF55785">
    <property type="entry name" value="PYP-like sensor domain (PAS domain)"/>
    <property type="match status" value="1"/>
</dbReference>
<dbReference type="Proteomes" id="UP000235881">
    <property type="component" value="Unassembled WGS sequence"/>
</dbReference>
<keyword evidence="1" id="KW-1133">Transmembrane helix</keyword>
<dbReference type="InterPro" id="IPR052155">
    <property type="entry name" value="Biofilm_reg_signaling"/>
</dbReference>
<feature type="transmembrane region" description="Helical" evidence="1">
    <location>
        <begin position="36"/>
        <end position="57"/>
    </location>
</feature>
<dbReference type="CDD" id="cd00130">
    <property type="entry name" value="PAS"/>
    <property type="match status" value="1"/>
</dbReference>